<comment type="catalytic activity">
    <reaction evidence="8">
        <text>a 2,3-saturated acyl-CoA + NAD(+) = a (2E)-enoyl-CoA + NADH + H(+)</text>
        <dbReference type="Rhea" id="RHEA:18177"/>
        <dbReference type="ChEBI" id="CHEBI:15378"/>
        <dbReference type="ChEBI" id="CHEBI:57540"/>
        <dbReference type="ChEBI" id="CHEBI:57945"/>
        <dbReference type="ChEBI" id="CHEBI:58856"/>
        <dbReference type="ChEBI" id="CHEBI:65111"/>
        <dbReference type="EC" id="1.3.1.44"/>
    </reaction>
</comment>
<dbReference type="HAMAP" id="MF_01838">
    <property type="entry name" value="FabV_reductase"/>
    <property type="match status" value="1"/>
</dbReference>
<feature type="binding site" evidence="9">
    <location>
        <begin position="74"/>
        <end position="75"/>
    </location>
    <ligand>
        <name>NAD(+)</name>
        <dbReference type="ChEBI" id="CHEBI:57540"/>
    </ligand>
</feature>
<dbReference type="Pfam" id="PF07055">
    <property type="entry name" value="Eno-Rase_FAD_bd"/>
    <property type="match status" value="1"/>
</dbReference>
<feature type="site" description="Plays an important role in discriminating NADH against NADPH" evidence="9">
    <location>
        <position position="75"/>
    </location>
</feature>
<comment type="pathway">
    <text evidence="9">Lipid metabolism; fatty acid biosynthesis.</text>
</comment>
<comment type="catalytic activity">
    <reaction evidence="9">
        <text>a 2,3-saturated acyl-[ACP] + NAD(+) = a (2E)-enoyl-[ACP] + NADH + H(+)</text>
        <dbReference type="Rhea" id="RHEA:10240"/>
        <dbReference type="Rhea" id="RHEA-COMP:9925"/>
        <dbReference type="Rhea" id="RHEA-COMP:9926"/>
        <dbReference type="ChEBI" id="CHEBI:15378"/>
        <dbReference type="ChEBI" id="CHEBI:57540"/>
        <dbReference type="ChEBI" id="CHEBI:57945"/>
        <dbReference type="ChEBI" id="CHEBI:78784"/>
        <dbReference type="ChEBI" id="CHEBI:78785"/>
        <dbReference type="EC" id="1.3.1.9"/>
    </reaction>
</comment>
<evidence type="ECO:0000256" key="4">
    <source>
        <dbReference type="ARBA" id="ARBA00023002"/>
    </source>
</evidence>
<feature type="binding site" evidence="9">
    <location>
        <begin position="140"/>
        <end position="141"/>
    </location>
    <ligand>
        <name>NAD(+)</name>
        <dbReference type="ChEBI" id="CHEBI:57540"/>
    </ligand>
</feature>
<feature type="binding site" evidence="9">
    <location>
        <position position="226"/>
    </location>
    <ligand>
        <name>substrate</name>
    </ligand>
</feature>
<feature type="binding site" evidence="9">
    <location>
        <begin position="47"/>
        <end position="52"/>
    </location>
    <ligand>
        <name>NAD(+)</name>
        <dbReference type="ChEBI" id="CHEBI:57540"/>
    </ligand>
</feature>
<feature type="domain" description="Trans-2-enoyl-CoA reductase catalytic" evidence="11">
    <location>
        <begin position="82"/>
        <end position="319"/>
    </location>
</feature>
<evidence type="ECO:0000256" key="3">
    <source>
        <dbReference type="ARBA" id="ARBA00022832"/>
    </source>
</evidence>
<evidence type="ECO:0000256" key="2">
    <source>
        <dbReference type="ARBA" id="ARBA00022516"/>
    </source>
</evidence>
<keyword evidence="5 9" id="KW-0520">NAD</keyword>
<comment type="subunit">
    <text evidence="1 9">Monomer.</text>
</comment>
<sequence length="398" mass="44614">MIIKPRVRGSLALNCHPMGCKKIVEDQIKIAKDSKQYKGPKKVLILGASSGYGLATRISLAFGGSKSDTIGVSFEKEGTEKKVGSAGWYNNIWFKEAAEKEGLIAKNFIGDAFSHEMRKEVLEYIKDEFGGKIDLLVYSVASGVRQDPDTGIVHRSCIKPINEEFGGYTLNIQKEEIEYMSVESATEEEIANTVKVMGGEDWSHWVKTLVDEDVCNEGFKSVAYSYIGGDITRAVYRDGTIGQAKEHLEQTAVELNTLVSEKLGGEVYTSVNRAITTKASAFIPCFSIYASVLFKVMAEQGKEEPCMEHTHRLLADMIYGDSPNFDAQGRMRPDSWELTDEIQEKSVNIYNDITEENFKELCDFKLYKKYFMNLNGFEADGVDYDSDVDLEWLSTLRP</sequence>
<dbReference type="Gene3D" id="3.40.50.720">
    <property type="entry name" value="NAD(P)-binding Rossmann-like Domain"/>
    <property type="match status" value="1"/>
</dbReference>
<evidence type="ECO:0000259" key="12">
    <source>
        <dbReference type="Pfam" id="PF12242"/>
    </source>
</evidence>
<comment type="caution">
    <text evidence="13">The sequence shown here is derived from an EMBL/GenBank/DDBJ whole genome shotgun (WGS) entry which is preliminary data.</text>
</comment>
<proteinExistence type="inferred from homology"/>
<dbReference type="RefSeq" id="WP_114642827.1">
    <property type="nucleotide sequence ID" value="NZ_JAACIO010000019.1"/>
</dbReference>
<accession>A0ABX9KFI8</accession>
<keyword evidence="14" id="KW-1185">Reference proteome</keyword>
<reference evidence="13 14" key="1">
    <citation type="submission" date="2018-08" db="EMBL/GenBank/DDBJ databases">
        <title>Draft genome sequence of Psychrilyobacter sp. strain SD5 isolated from Black Sea water.</title>
        <authorList>
            <person name="Yadav S."/>
            <person name="Villanueva L."/>
            <person name="Damste J.S.S."/>
        </authorList>
    </citation>
    <scope>NUCLEOTIDE SEQUENCE [LARGE SCALE GENOMIC DNA]</scope>
    <source>
        <strain evidence="13 14">SD5</strain>
    </source>
</reference>
<dbReference type="Pfam" id="PF12242">
    <property type="entry name" value="Eno-Rase_NADH_b"/>
    <property type="match status" value="1"/>
</dbReference>
<evidence type="ECO:0000259" key="10">
    <source>
        <dbReference type="Pfam" id="PF07055"/>
    </source>
</evidence>
<evidence type="ECO:0000256" key="8">
    <source>
        <dbReference type="ARBA" id="ARBA00048302"/>
    </source>
</evidence>
<dbReference type="EC" id="1.3.1.9" evidence="9"/>
<name>A0ABX9KFI8_9FUSO</name>
<keyword evidence="7 9" id="KW-0275">Fatty acid biosynthesis</keyword>
<dbReference type="InterPro" id="IPR024910">
    <property type="entry name" value="Enoyl-CoA_Rdtase_cat_dom"/>
</dbReference>
<dbReference type="SUPFAM" id="SSF51735">
    <property type="entry name" value="NAD(P)-binding Rossmann-fold domains"/>
    <property type="match status" value="1"/>
</dbReference>
<dbReference type="InterPro" id="IPR050048">
    <property type="entry name" value="FabV-like_NADH_b"/>
</dbReference>
<organism evidence="13 14">
    <name type="scientific">Psychrilyobacter piezotolerans</name>
    <dbReference type="NCBI Taxonomy" id="2293438"/>
    <lineage>
        <taxon>Bacteria</taxon>
        <taxon>Fusobacteriati</taxon>
        <taxon>Fusobacteriota</taxon>
        <taxon>Fusobacteriia</taxon>
        <taxon>Fusobacteriales</taxon>
        <taxon>Fusobacteriaceae</taxon>
        <taxon>Psychrilyobacter</taxon>
    </lineage>
</organism>
<evidence type="ECO:0000256" key="1">
    <source>
        <dbReference type="ARBA" id="ARBA00011245"/>
    </source>
</evidence>
<dbReference type="EMBL" id="QUAJ01000018">
    <property type="protein sequence ID" value="REI40582.1"/>
    <property type="molecule type" value="Genomic_DNA"/>
</dbReference>
<keyword evidence="4 9" id="KW-0560">Oxidoreductase</keyword>
<feature type="domain" description="Enoyl reductase FAD binding" evidence="10">
    <location>
        <begin position="325"/>
        <end position="388"/>
    </location>
</feature>
<gene>
    <name evidence="9 13" type="primary">fabV</name>
    <name evidence="13" type="ORF">DYH56_10510</name>
</gene>
<feature type="binding site" evidence="9">
    <location>
        <position position="245"/>
    </location>
    <ligand>
        <name>NAD(+)</name>
        <dbReference type="ChEBI" id="CHEBI:57540"/>
    </ligand>
</feature>
<comment type="function">
    <text evidence="9">Involved in the final reduction of the elongation cycle of fatty acid synthesis (FAS II). Catalyzes the reduction of a carbon-carbon double bond in an enoyl moiety that is covalently linked to an acyl carrier protein (ACP).</text>
</comment>
<evidence type="ECO:0000256" key="5">
    <source>
        <dbReference type="ARBA" id="ARBA00023027"/>
    </source>
</evidence>
<keyword evidence="3 9" id="KW-0276">Fatty acid metabolism</keyword>
<feature type="domain" description="Trans-2-enoyl-CoA reductase-like NAD(P)H binding" evidence="12">
    <location>
        <begin position="2"/>
        <end position="80"/>
    </location>
</feature>
<dbReference type="Proteomes" id="UP000263486">
    <property type="component" value="Unassembled WGS sequence"/>
</dbReference>
<comment type="similarity">
    <text evidence="9">Belongs to the TER reductase family.</text>
</comment>
<dbReference type="PANTHER" id="PTHR37480:SF1">
    <property type="entry name" value="ENOYL-[ACYL-CARRIER-PROTEIN] REDUCTASE [NADH]"/>
    <property type="match status" value="1"/>
</dbReference>
<evidence type="ECO:0000256" key="6">
    <source>
        <dbReference type="ARBA" id="ARBA00023098"/>
    </source>
</evidence>
<feature type="binding site" evidence="9">
    <location>
        <begin position="275"/>
        <end position="277"/>
    </location>
    <ligand>
        <name>NAD(+)</name>
        <dbReference type="ChEBI" id="CHEBI:57540"/>
    </ligand>
</feature>
<dbReference type="InterPro" id="IPR036291">
    <property type="entry name" value="NAD(P)-bd_dom_sf"/>
</dbReference>
<evidence type="ECO:0000259" key="11">
    <source>
        <dbReference type="Pfam" id="PF12241"/>
    </source>
</evidence>
<feature type="binding site" evidence="9">
    <location>
        <begin position="111"/>
        <end position="112"/>
    </location>
    <ligand>
        <name>NAD(+)</name>
        <dbReference type="ChEBI" id="CHEBI:57540"/>
    </ligand>
</feature>
<dbReference type="InterPro" id="IPR024906">
    <property type="entry name" value="Eno_Rdtase_FAD-bd_dom"/>
</dbReference>
<evidence type="ECO:0000313" key="14">
    <source>
        <dbReference type="Proteomes" id="UP000263486"/>
    </source>
</evidence>
<evidence type="ECO:0000256" key="7">
    <source>
        <dbReference type="ARBA" id="ARBA00023160"/>
    </source>
</evidence>
<dbReference type="InterPro" id="IPR010758">
    <property type="entry name" value="Trans-2-enoyl-CoA_reductase"/>
</dbReference>
<evidence type="ECO:0000313" key="13">
    <source>
        <dbReference type="EMBL" id="REI40582.1"/>
    </source>
</evidence>
<protein>
    <recommendedName>
        <fullName evidence="9">Enoyl-[acyl-carrier-protein] reductase [NADH]</fullName>
        <shortName evidence="9">ENR</shortName>
        <ecNumber evidence="9">1.3.1.9</ecNumber>
    </recommendedName>
</protein>
<dbReference type="PANTHER" id="PTHR37480">
    <property type="entry name" value="ENOYL-[ACYL-CARRIER-PROTEIN] REDUCTASE [NADH]"/>
    <property type="match status" value="1"/>
</dbReference>
<dbReference type="NCBIfam" id="NF010177">
    <property type="entry name" value="PRK13656.1"/>
    <property type="match status" value="1"/>
</dbReference>
<evidence type="ECO:0000256" key="9">
    <source>
        <dbReference type="HAMAP-Rule" id="MF_01838"/>
    </source>
</evidence>
<dbReference type="NCBIfam" id="NF043048">
    <property type="entry name" value="EnoyACPredFabV"/>
    <property type="match status" value="1"/>
</dbReference>
<feature type="active site" description="Proton donor" evidence="9">
    <location>
        <position position="236"/>
    </location>
</feature>
<keyword evidence="2 9" id="KW-0444">Lipid biosynthesis</keyword>
<dbReference type="Pfam" id="PF12241">
    <property type="entry name" value="Enoyl_reductase"/>
    <property type="match status" value="1"/>
</dbReference>
<keyword evidence="6 9" id="KW-0443">Lipid metabolism</keyword>